<dbReference type="Proteomes" id="UP000516384">
    <property type="component" value="Chromosome"/>
</dbReference>
<accession>A0A7H0Y328</accession>
<proteinExistence type="predicted"/>
<organism evidence="1 2">
    <name type="scientific">Paenibacillus peoriae</name>
    <dbReference type="NCBI Taxonomy" id="59893"/>
    <lineage>
        <taxon>Bacteria</taxon>
        <taxon>Bacillati</taxon>
        <taxon>Bacillota</taxon>
        <taxon>Bacilli</taxon>
        <taxon>Bacillales</taxon>
        <taxon>Paenibacillaceae</taxon>
        <taxon>Paenibacillus</taxon>
    </lineage>
</organism>
<dbReference type="AlphaFoldDB" id="A0A7H0Y328"/>
<protein>
    <submittedName>
        <fullName evidence="1">Uncharacterized protein</fullName>
    </submittedName>
</protein>
<evidence type="ECO:0000313" key="1">
    <source>
        <dbReference type="EMBL" id="QNR65486.1"/>
    </source>
</evidence>
<evidence type="ECO:0000313" key="2">
    <source>
        <dbReference type="Proteomes" id="UP000516384"/>
    </source>
</evidence>
<name>A0A7H0Y328_9BACL</name>
<dbReference type="RefSeq" id="WP_190297382.1">
    <property type="nucleotide sequence ID" value="NZ_CP061172.1"/>
</dbReference>
<gene>
    <name evidence="1" type="ORF">IAQ67_16495</name>
</gene>
<reference evidence="1 2" key="1">
    <citation type="submission" date="2020-09" db="EMBL/GenBank/DDBJ databases">
        <title>Characterization of Paenibacillus peoriae strain ZF390 with broad-spectrum antimicrobial activity as a potential biocontrol agent.</title>
        <authorList>
            <person name="Li L."/>
            <person name="Zhao Y."/>
            <person name="Li B."/>
            <person name="Xie X."/>
        </authorList>
    </citation>
    <scope>NUCLEOTIDE SEQUENCE [LARGE SCALE GENOMIC DNA]</scope>
    <source>
        <strain evidence="1 2">ZF390</strain>
    </source>
</reference>
<dbReference type="EMBL" id="CP061172">
    <property type="protein sequence ID" value="QNR65486.1"/>
    <property type="molecule type" value="Genomic_DNA"/>
</dbReference>
<sequence>MYKVTVFEKVLGKLEANIYSFDDKIEMIKFTALRENEGAMVVMSIGLKLTV</sequence>